<dbReference type="EMBL" id="CP015607">
    <property type="protein sequence ID" value="APT46740.1"/>
    <property type="molecule type" value="Genomic_DNA"/>
</dbReference>
<proteinExistence type="predicted"/>
<evidence type="ECO:0000313" key="2">
    <source>
        <dbReference type="EMBL" id="APT46740.1"/>
    </source>
</evidence>
<keyword evidence="1" id="KW-0812">Transmembrane</keyword>
<keyword evidence="1" id="KW-0472">Membrane</keyword>
<evidence type="ECO:0000313" key="3">
    <source>
        <dbReference type="Proteomes" id="UP000185426"/>
    </source>
</evidence>
<sequence length="71" mass="7528">MMIECLSETAVLPHVPLIPFTLNISSISGTMRLLSTSSARAAAFMVMRTFRSMAAARLSALLIVGSVLAAM</sequence>
<evidence type="ECO:0000256" key="1">
    <source>
        <dbReference type="SAM" id="Phobius"/>
    </source>
</evidence>
<name>A0A1L6ZJP8_BACIA</name>
<dbReference type="AlphaFoldDB" id="A0A1L6ZJP8"/>
<keyword evidence="1" id="KW-1133">Transmembrane helix</keyword>
<gene>
    <name evidence="2" type="ORF">BSA145_13290</name>
</gene>
<accession>A0A1L6ZJP8</accession>
<reference evidence="2 3" key="1">
    <citation type="submission" date="2016-05" db="EMBL/GenBank/DDBJ databases">
        <title>Complete Genome and Methylome Analysis of Psychrotrophic Bacterial Isolates from Antarctic Lake Untersee.</title>
        <authorList>
            <person name="Fomenkov A."/>
            <person name="Akimov V.N."/>
            <person name="Vasilyeva L.V."/>
            <person name="Andersen D."/>
            <person name="Vincze T."/>
            <person name="Roberts R.J."/>
        </authorList>
    </citation>
    <scope>NUCLEOTIDE SEQUENCE [LARGE SCALE GENOMIC DNA]</scope>
    <source>
        <strain evidence="2 3">U14-5</strain>
    </source>
</reference>
<feature type="transmembrane region" description="Helical" evidence="1">
    <location>
        <begin position="54"/>
        <end position="70"/>
    </location>
</feature>
<organism evidence="2 3">
    <name type="scientific">Bacillus safensis</name>
    <dbReference type="NCBI Taxonomy" id="561879"/>
    <lineage>
        <taxon>Bacteria</taxon>
        <taxon>Bacillati</taxon>
        <taxon>Bacillota</taxon>
        <taxon>Bacilli</taxon>
        <taxon>Bacillales</taxon>
        <taxon>Bacillaceae</taxon>
        <taxon>Bacillus</taxon>
    </lineage>
</organism>
<protein>
    <submittedName>
        <fullName evidence="2">Uncharacterized protein</fullName>
    </submittedName>
</protein>
<dbReference type="Proteomes" id="UP000185426">
    <property type="component" value="Chromosome"/>
</dbReference>